<evidence type="ECO:0000256" key="3">
    <source>
        <dbReference type="ARBA" id="ARBA00023054"/>
    </source>
</evidence>
<keyword evidence="4 5" id="KW-0975">Bacterial flagellum</keyword>
<dbReference type="GO" id="GO:0009421">
    <property type="term" value="C:bacterial-type flagellum filament cap"/>
    <property type="evidence" value="ECO:0007669"/>
    <property type="project" value="InterPro"/>
</dbReference>
<keyword evidence="8" id="KW-0969">Cilium</keyword>
<keyword evidence="3" id="KW-0175">Coiled coil</keyword>
<comment type="similarity">
    <text evidence="1 5">Belongs to the FliD family.</text>
</comment>
<evidence type="ECO:0000256" key="2">
    <source>
        <dbReference type="ARBA" id="ARBA00011255"/>
    </source>
</evidence>
<dbReference type="PANTHER" id="PTHR30288:SF0">
    <property type="entry name" value="FLAGELLAR HOOK-ASSOCIATED PROTEIN 2"/>
    <property type="match status" value="1"/>
</dbReference>
<evidence type="ECO:0000259" key="7">
    <source>
        <dbReference type="Pfam" id="PF07195"/>
    </source>
</evidence>
<keyword evidence="5" id="KW-0964">Secreted</keyword>
<accession>A0A1M4SIY8</accession>
<feature type="domain" description="Flagellar hook-associated protein 2 C-terminal" evidence="7">
    <location>
        <begin position="344"/>
        <end position="621"/>
    </location>
</feature>
<proteinExistence type="inferred from homology"/>
<feature type="domain" description="Flagellar hook-associated protein 2 N-terminal" evidence="6">
    <location>
        <begin position="12"/>
        <end position="108"/>
    </location>
</feature>
<dbReference type="InterPro" id="IPR010809">
    <property type="entry name" value="FliD_C"/>
</dbReference>
<evidence type="ECO:0000313" key="9">
    <source>
        <dbReference type="Proteomes" id="UP000184404"/>
    </source>
</evidence>
<comment type="function">
    <text evidence="5">Required for morphogenesis and for the elongation of the flagellar filament by facilitating polymerization of the flagellin monomers at the tip of growing filament. Forms a capping structure, which prevents flagellin subunits (transported through the central channel of the flagellum) from leaking out without polymerization at the distal end.</text>
</comment>
<dbReference type="GO" id="GO:0071973">
    <property type="term" value="P:bacterial-type flagellum-dependent cell motility"/>
    <property type="evidence" value="ECO:0007669"/>
    <property type="project" value="TreeGrafter"/>
</dbReference>
<sequence length="632" mass="69417">MGVNGIYGLSGSGLDVESLVKVGMMSKQSEYDKLYQKTVKQQWTKEALADIYSDLTTFKYTTLSGFKSQSKLNAMAATTTDSTAVTATANGAAIAMNHKVEVTSLSSNAYWLTDGTITREGKADSIKLSDNLFKDIQYDAEASKKASEEEQREVEIYTYTTSEPEMEDDGNGGQKVKTDEEGNTIYKKVQVRGDDIAIKFTVSDSDAVLSPEDKTKDSQTVLTDDEKKKQTITYTFKDLANGKTYNDIAADVNAMGTNVKASYDSVTDSFTFYNSVSGKESGIKLLLADKDTTTEHNGGTFAAKLLNNLNLKKSVPGEDGAPELEELGKFVAGDALDSYGNTGSVKIDGKEYTNVQDNRITVSGVTYNLLNAEVGKTTTISVSQDTSAIIDTVKSFVEEYNKVLDKLQEKYSTKTWSTDDLDNDYEPLTKTQQAGMTADQIESWNEKAKSGLLYHNSMIRDLINNMRDAISTRVTSVNSEYNSASAIGITSSDNKGHLTLNEDKLKKALAADPDCVYQIFANDQDNYTDLDPNKRYDYIKSEDYNARGIVNRLYYDAVTDGMNTLASYSGTSADVNDETTLGKAIVSLQNRLDTLKTRLSDYQTMLFKKYDAMERAIANQNALFGAIFGGNS</sequence>
<dbReference type="PANTHER" id="PTHR30288">
    <property type="entry name" value="FLAGELLAR CAP/ASSEMBLY PROTEIN FLID"/>
    <property type="match status" value="1"/>
</dbReference>
<protein>
    <recommendedName>
        <fullName evidence="5">Flagellar hook-associated protein 2</fullName>
        <shortName evidence="5">HAP2</shortName>
    </recommendedName>
    <alternativeName>
        <fullName evidence="5">Flagellar cap protein</fullName>
    </alternativeName>
</protein>
<dbReference type="OrthoDB" id="9776025at2"/>
<evidence type="ECO:0000256" key="1">
    <source>
        <dbReference type="ARBA" id="ARBA00009764"/>
    </source>
</evidence>
<keyword evidence="8" id="KW-0282">Flagellum</keyword>
<dbReference type="Proteomes" id="UP000184404">
    <property type="component" value="Unassembled WGS sequence"/>
</dbReference>
<comment type="subcellular location">
    <subcellularLocation>
        <location evidence="5">Secreted</location>
    </subcellularLocation>
    <subcellularLocation>
        <location evidence="5">Bacterial flagellum</location>
    </subcellularLocation>
</comment>
<comment type="subunit">
    <text evidence="2 5">Homopentamer.</text>
</comment>
<organism evidence="8 9">
    <name type="scientific">Schwartzia succinivorans DSM 10502</name>
    <dbReference type="NCBI Taxonomy" id="1123243"/>
    <lineage>
        <taxon>Bacteria</taxon>
        <taxon>Bacillati</taxon>
        <taxon>Bacillota</taxon>
        <taxon>Negativicutes</taxon>
        <taxon>Selenomonadales</taxon>
        <taxon>Selenomonadaceae</taxon>
        <taxon>Schwartzia</taxon>
    </lineage>
</organism>
<reference evidence="8 9" key="1">
    <citation type="submission" date="2016-11" db="EMBL/GenBank/DDBJ databases">
        <authorList>
            <person name="Jaros S."/>
            <person name="Januszkiewicz K."/>
            <person name="Wedrychowicz H."/>
        </authorList>
    </citation>
    <scope>NUCLEOTIDE SEQUENCE [LARGE SCALE GENOMIC DNA]</scope>
    <source>
        <strain evidence="8 9">DSM 10502</strain>
    </source>
</reference>
<dbReference type="AlphaFoldDB" id="A0A1M4SIY8"/>
<dbReference type="Pfam" id="PF07195">
    <property type="entry name" value="FliD_C"/>
    <property type="match status" value="1"/>
</dbReference>
<gene>
    <name evidence="8" type="ORF">SAMN02745190_00153</name>
</gene>
<dbReference type="GO" id="GO:0007155">
    <property type="term" value="P:cell adhesion"/>
    <property type="evidence" value="ECO:0007669"/>
    <property type="project" value="InterPro"/>
</dbReference>
<name>A0A1M4SIY8_9FIRM</name>
<dbReference type="GO" id="GO:0009424">
    <property type="term" value="C:bacterial-type flagellum hook"/>
    <property type="evidence" value="ECO:0007669"/>
    <property type="project" value="UniProtKB-UniRule"/>
</dbReference>
<evidence type="ECO:0000259" key="6">
    <source>
        <dbReference type="Pfam" id="PF02465"/>
    </source>
</evidence>
<dbReference type="EMBL" id="FQUG01000002">
    <property type="protein sequence ID" value="SHE32203.1"/>
    <property type="molecule type" value="Genomic_DNA"/>
</dbReference>
<dbReference type="InterPro" id="IPR040026">
    <property type="entry name" value="FliD"/>
</dbReference>
<dbReference type="STRING" id="1123243.SAMN02745190_00153"/>
<dbReference type="Pfam" id="PF02465">
    <property type="entry name" value="FliD_N"/>
    <property type="match status" value="1"/>
</dbReference>
<keyword evidence="8" id="KW-0966">Cell projection</keyword>
<evidence type="ECO:0000256" key="4">
    <source>
        <dbReference type="ARBA" id="ARBA00023143"/>
    </source>
</evidence>
<keyword evidence="9" id="KW-1185">Reference proteome</keyword>
<evidence type="ECO:0000256" key="5">
    <source>
        <dbReference type="RuleBase" id="RU362066"/>
    </source>
</evidence>
<evidence type="ECO:0000313" key="8">
    <source>
        <dbReference type="EMBL" id="SHE32203.1"/>
    </source>
</evidence>
<dbReference type="GO" id="GO:0005576">
    <property type="term" value="C:extracellular region"/>
    <property type="evidence" value="ECO:0007669"/>
    <property type="project" value="UniProtKB-SubCell"/>
</dbReference>
<dbReference type="RefSeq" id="WP_072934281.1">
    <property type="nucleotide sequence ID" value="NZ_FQUG01000002.1"/>
</dbReference>
<dbReference type="InterPro" id="IPR003481">
    <property type="entry name" value="FliD_N"/>
</dbReference>